<dbReference type="CDD" id="cd05233">
    <property type="entry name" value="SDR_c"/>
    <property type="match status" value="1"/>
</dbReference>
<reference evidence="5" key="1">
    <citation type="submission" date="2021-01" db="EMBL/GenBank/DDBJ databases">
        <title>Whole genome shotgun sequence of Actinoplanes ferrugineus NBRC 15555.</title>
        <authorList>
            <person name="Komaki H."/>
            <person name="Tamura T."/>
        </authorList>
    </citation>
    <scope>NUCLEOTIDE SEQUENCE</scope>
    <source>
        <strain evidence="5">NBRC 15555</strain>
    </source>
</reference>
<dbReference type="InterPro" id="IPR057326">
    <property type="entry name" value="KR_dom"/>
</dbReference>
<evidence type="ECO:0000256" key="1">
    <source>
        <dbReference type="ARBA" id="ARBA00006484"/>
    </source>
</evidence>
<dbReference type="GO" id="GO:0016491">
    <property type="term" value="F:oxidoreductase activity"/>
    <property type="evidence" value="ECO:0007669"/>
    <property type="project" value="UniProtKB-KW"/>
</dbReference>
<feature type="domain" description="Ketoreductase" evidence="4">
    <location>
        <begin position="8"/>
        <end position="186"/>
    </location>
</feature>
<evidence type="ECO:0000313" key="5">
    <source>
        <dbReference type="EMBL" id="GIE13727.1"/>
    </source>
</evidence>
<dbReference type="EMBL" id="BOMM01000050">
    <property type="protein sequence ID" value="GIE13727.1"/>
    <property type="molecule type" value="Genomic_DNA"/>
</dbReference>
<gene>
    <name evidence="5" type="ORF">Afe05nite_55670</name>
</gene>
<proteinExistence type="inferred from homology"/>
<dbReference type="PRINTS" id="PR00081">
    <property type="entry name" value="GDHRDH"/>
</dbReference>
<dbReference type="PANTHER" id="PTHR24321:SF8">
    <property type="entry name" value="ESTRADIOL 17-BETA-DEHYDROGENASE 8-RELATED"/>
    <property type="match status" value="1"/>
</dbReference>
<dbReference type="Proteomes" id="UP000598174">
    <property type="component" value="Unassembled WGS sequence"/>
</dbReference>
<name>A0A919MMY0_9ACTN</name>
<dbReference type="SUPFAM" id="SSF51735">
    <property type="entry name" value="NAD(P)-binding Rossmann-fold domains"/>
    <property type="match status" value="1"/>
</dbReference>
<dbReference type="FunFam" id="3.40.50.720:FF:000084">
    <property type="entry name" value="Short-chain dehydrogenase reductase"/>
    <property type="match status" value="1"/>
</dbReference>
<comment type="similarity">
    <text evidence="1">Belongs to the short-chain dehydrogenases/reductases (SDR) family.</text>
</comment>
<evidence type="ECO:0000256" key="3">
    <source>
        <dbReference type="ARBA" id="ARBA00023027"/>
    </source>
</evidence>
<sequence>MELEFKGRRVLVTGATGGVGRATVLAFAGAGADVVAAYHRNKAAADDLVSAAAGLPGRVEPVQADITDEEAVQRLADACGRLLGGLDVLVNNAGVDGSSAIAELDRDEWRRVVDLNLTGSFLVTRAVFGLLAEGAAVVNVGASVALRGRPESAHYTASKSALIGLTRTLAKEAGRRGIRVNLIDPGVIDTGDGPPPPVRERLKAMTALGRLAEPADVTGAVLFLASDLSRFVTGATLTVDGGM</sequence>
<organism evidence="5 6">
    <name type="scientific">Paractinoplanes ferrugineus</name>
    <dbReference type="NCBI Taxonomy" id="113564"/>
    <lineage>
        <taxon>Bacteria</taxon>
        <taxon>Bacillati</taxon>
        <taxon>Actinomycetota</taxon>
        <taxon>Actinomycetes</taxon>
        <taxon>Micromonosporales</taxon>
        <taxon>Micromonosporaceae</taxon>
        <taxon>Paractinoplanes</taxon>
    </lineage>
</organism>
<dbReference type="PANTHER" id="PTHR24321">
    <property type="entry name" value="DEHYDROGENASES, SHORT CHAIN"/>
    <property type="match status" value="1"/>
</dbReference>
<dbReference type="Gene3D" id="3.40.50.720">
    <property type="entry name" value="NAD(P)-binding Rossmann-like Domain"/>
    <property type="match status" value="1"/>
</dbReference>
<dbReference type="PROSITE" id="PS00061">
    <property type="entry name" value="ADH_SHORT"/>
    <property type="match status" value="1"/>
</dbReference>
<dbReference type="InterPro" id="IPR020904">
    <property type="entry name" value="Sc_DH/Rdtase_CS"/>
</dbReference>
<dbReference type="RefSeq" id="WP_203820165.1">
    <property type="nucleotide sequence ID" value="NZ_BAAABP010000002.1"/>
</dbReference>
<keyword evidence="3" id="KW-0520">NAD</keyword>
<keyword evidence="2" id="KW-0560">Oxidoreductase</keyword>
<evidence type="ECO:0000256" key="2">
    <source>
        <dbReference type="ARBA" id="ARBA00023002"/>
    </source>
</evidence>
<dbReference type="PRINTS" id="PR00080">
    <property type="entry name" value="SDRFAMILY"/>
</dbReference>
<evidence type="ECO:0000313" key="6">
    <source>
        <dbReference type="Proteomes" id="UP000598174"/>
    </source>
</evidence>
<comment type="caution">
    <text evidence="5">The sequence shown here is derived from an EMBL/GenBank/DDBJ whole genome shotgun (WGS) entry which is preliminary data.</text>
</comment>
<protein>
    <submittedName>
        <fullName evidence="5">Short-chain dehydrogenase</fullName>
    </submittedName>
</protein>
<dbReference type="InterPro" id="IPR002347">
    <property type="entry name" value="SDR_fam"/>
</dbReference>
<keyword evidence="6" id="KW-1185">Reference proteome</keyword>
<dbReference type="AlphaFoldDB" id="A0A919MMY0"/>
<accession>A0A919MMY0</accession>
<evidence type="ECO:0000259" key="4">
    <source>
        <dbReference type="SMART" id="SM00822"/>
    </source>
</evidence>
<dbReference type="SMART" id="SM00822">
    <property type="entry name" value="PKS_KR"/>
    <property type="match status" value="1"/>
</dbReference>
<dbReference type="Pfam" id="PF13561">
    <property type="entry name" value="adh_short_C2"/>
    <property type="match status" value="1"/>
</dbReference>
<dbReference type="InterPro" id="IPR036291">
    <property type="entry name" value="NAD(P)-bd_dom_sf"/>
</dbReference>